<dbReference type="EMBL" id="JYNU01000003">
    <property type="protein sequence ID" value="KMO81284.1"/>
    <property type="molecule type" value="Genomic_DNA"/>
</dbReference>
<dbReference type="PANTHER" id="PTHR36933:SF1">
    <property type="entry name" value="SLL0788 PROTEIN"/>
    <property type="match status" value="1"/>
</dbReference>
<feature type="region of interest" description="Disordered" evidence="1">
    <location>
        <begin position="35"/>
        <end position="67"/>
    </location>
</feature>
<protein>
    <recommendedName>
        <fullName evidence="2">DUF305 domain-containing protein</fullName>
    </recommendedName>
</protein>
<dbReference type="PROSITE" id="PS51257">
    <property type="entry name" value="PROKAR_LIPOPROTEIN"/>
    <property type="match status" value="1"/>
</dbReference>
<dbReference type="AlphaFoldDB" id="A0A0J6WFG1"/>
<dbReference type="InterPro" id="IPR012347">
    <property type="entry name" value="Ferritin-like"/>
</dbReference>
<evidence type="ECO:0000313" key="3">
    <source>
        <dbReference type="EMBL" id="KMO81284.1"/>
    </source>
</evidence>
<comment type="caution">
    <text evidence="3">The sequence shown here is derived from an EMBL/GenBank/DDBJ whole genome shotgun (WGS) entry which is preliminary data.</text>
</comment>
<dbReference type="Pfam" id="PF03713">
    <property type="entry name" value="DUF305"/>
    <property type="match status" value="1"/>
</dbReference>
<feature type="domain" description="DUF305" evidence="2">
    <location>
        <begin position="69"/>
        <end position="212"/>
    </location>
</feature>
<dbReference type="PANTHER" id="PTHR36933">
    <property type="entry name" value="SLL0788 PROTEIN"/>
    <property type="match status" value="1"/>
</dbReference>
<name>A0A0J6WFG1_9MYCO</name>
<proteinExistence type="predicted"/>
<organism evidence="3 4">
    <name type="scientific">Mycolicibacterium obuense</name>
    <dbReference type="NCBI Taxonomy" id="1807"/>
    <lineage>
        <taxon>Bacteria</taxon>
        <taxon>Bacillati</taxon>
        <taxon>Actinomycetota</taxon>
        <taxon>Actinomycetes</taxon>
        <taxon>Mycobacteriales</taxon>
        <taxon>Mycobacteriaceae</taxon>
        <taxon>Mycolicibacterium</taxon>
    </lineage>
</organism>
<reference evidence="3 4" key="1">
    <citation type="journal article" date="2015" name="Genome Biol. Evol.">
        <title>Characterization of Three Mycobacterium spp. with Potential Use in Bioremediation by Genome Sequencing and Comparative Genomics.</title>
        <authorList>
            <person name="Das S."/>
            <person name="Pettersson B.M."/>
            <person name="Behra P.R."/>
            <person name="Ramesh M."/>
            <person name="Dasgupta S."/>
            <person name="Bhattacharya A."/>
            <person name="Kirsebom L.A."/>
        </authorList>
    </citation>
    <scope>NUCLEOTIDE SEQUENCE [LARGE SCALE GENOMIC DNA]</scope>
    <source>
        <strain evidence="3 4">DSM 44075</strain>
    </source>
</reference>
<dbReference type="PATRIC" id="fig|1807.14.peg.520"/>
<evidence type="ECO:0000256" key="1">
    <source>
        <dbReference type="SAM" id="MobiDB-lite"/>
    </source>
</evidence>
<accession>A0A0J6WFG1</accession>
<sequence precursor="true">MSLFTTKSTVKAATAVGVAGTALVLLLSGCTDSGQGSAGSTTSAHDDADHDHGSMTHSADPAAGHNDADVSFAAGMVPHHEQAIVMSDIILGKQGIDARVVELANQIKAAQGPEIATMQQWLTEWNAAPMNHEGHDMTSMGMMTDQQLDQLRQAQGADAARQFLTGMIAHHEGAVRMAQTELDSGEAADAKKLAQSIIDTQQREIATMKQILGSL</sequence>
<dbReference type="Gene3D" id="1.20.1260.10">
    <property type="match status" value="1"/>
</dbReference>
<dbReference type="Proteomes" id="UP000036313">
    <property type="component" value="Unassembled WGS sequence"/>
</dbReference>
<dbReference type="InterPro" id="IPR005183">
    <property type="entry name" value="DUF305_CopM-like"/>
</dbReference>
<evidence type="ECO:0000313" key="4">
    <source>
        <dbReference type="Proteomes" id="UP000036313"/>
    </source>
</evidence>
<gene>
    <name evidence="3" type="ORF">MOBUDSM44075_00511</name>
</gene>
<evidence type="ECO:0000259" key="2">
    <source>
        <dbReference type="Pfam" id="PF03713"/>
    </source>
</evidence>
<feature type="compositionally biased region" description="Basic and acidic residues" evidence="1">
    <location>
        <begin position="44"/>
        <end position="54"/>
    </location>
</feature>